<evidence type="ECO:0000313" key="4">
    <source>
        <dbReference type="EMBL" id="KAH7574738.1"/>
    </source>
</evidence>
<feature type="region of interest" description="Disordered" evidence="2">
    <location>
        <begin position="388"/>
        <end position="415"/>
    </location>
</feature>
<evidence type="ECO:0000313" key="5">
    <source>
        <dbReference type="Proteomes" id="UP000827721"/>
    </source>
</evidence>
<feature type="compositionally biased region" description="Polar residues" evidence="2">
    <location>
        <begin position="388"/>
        <end position="401"/>
    </location>
</feature>
<dbReference type="Proteomes" id="UP000827721">
    <property type="component" value="Unassembled WGS sequence"/>
</dbReference>
<feature type="coiled-coil region" evidence="1">
    <location>
        <begin position="429"/>
        <end position="505"/>
    </location>
</feature>
<keyword evidence="3" id="KW-1133">Transmembrane helix</keyword>
<feature type="region of interest" description="Disordered" evidence="2">
    <location>
        <begin position="175"/>
        <end position="266"/>
    </location>
</feature>
<keyword evidence="3" id="KW-0472">Membrane</keyword>
<feature type="compositionally biased region" description="Polar residues" evidence="2">
    <location>
        <begin position="62"/>
        <end position="74"/>
    </location>
</feature>
<keyword evidence="3" id="KW-0812">Transmembrane</keyword>
<feature type="region of interest" description="Disordered" evidence="2">
    <location>
        <begin position="116"/>
        <end position="141"/>
    </location>
</feature>
<evidence type="ECO:0008006" key="6">
    <source>
        <dbReference type="Google" id="ProtNLM"/>
    </source>
</evidence>
<evidence type="ECO:0000256" key="2">
    <source>
        <dbReference type="SAM" id="MobiDB-lite"/>
    </source>
</evidence>
<reference evidence="4 5" key="1">
    <citation type="submission" date="2021-02" db="EMBL/GenBank/DDBJ databases">
        <title>Plant Genome Project.</title>
        <authorList>
            <person name="Zhang R.-G."/>
        </authorList>
    </citation>
    <scope>NUCLEOTIDE SEQUENCE [LARGE SCALE GENOMIC DNA]</scope>
    <source>
        <tissue evidence="4">Leaves</tissue>
    </source>
</reference>
<feature type="transmembrane region" description="Helical" evidence="3">
    <location>
        <begin position="587"/>
        <end position="606"/>
    </location>
</feature>
<evidence type="ECO:0000256" key="3">
    <source>
        <dbReference type="SAM" id="Phobius"/>
    </source>
</evidence>
<protein>
    <recommendedName>
        <fullName evidence="6">WPP domain-interacting protein 2</fullName>
    </recommendedName>
</protein>
<sequence length="615" mass="67368">MDLETEFSAFEYVEDNELVNRGTVKGNGSCSNEIENNKLGDGGIMDANAEADDDHVEKGVESVQQLTSPSSTIKSPPGVSSPATKGYGLKKWRRIKRDVVKDAGPSVDSSKVLKRGLSGAANPNKPLHMSPVDIRQNSEGSVGSTNVVNNVGAMDGFAVRGSSVDSRFAVGSAFAAGTDSENSEDRSSKSSTAASAPRMRYELPAVMGNARERNRTKNLSGKSGGNPTQRVQQGKTRAESSKKHRGEKVKIEKENSHSSMESDSRSSNFVFMQGAFSVNCNGKPGDRSMNYDGENSDDAHACEQQFSEEVQTGYAKDNVEEIEDLSQEDLAANSAWDPKEENHHCPSTDRDPLVESILTLQSVQEALEKEVLKFGEIGKDAVSLHENSYESSSVPADSTFTDPAIHGPSSSDQLDKMRENASSSLEMQVLNLKQNVKYLESKLEEARANIEVKESRVAELEAALNSSKPLKEDSGSNIELQPEKCREMETELEGLFCQKIEAEIEYLTLTRAIQKLRVAAGDQTTLFEEQETLAEEQTDMLNKFGEAENRAAVLKKQAEELEKYWGDISGTEVVLKMQKGVCKVTSYFMIQLILLGLVLWLCVLHFSPHPEVIPT</sequence>
<comment type="caution">
    <text evidence="4">The sequence shown here is derived from an EMBL/GenBank/DDBJ whole genome shotgun (WGS) entry which is preliminary data.</text>
</comment>
<dbReference type="PANTHER" id="PTHR34562:SF8">
    <property type="entry name" value="WPP DOMAIN-INTERACTING PROTEIN 1"/>
    <property type="match status" value="1"/>
</dbReference>
<dbReference type="PANTHER" id="PTHR34562">
    <property type="entry name" value="WPP DOMAIN-INTERACTING PROTEIN 2"/>
    <property type="match status" value="1"/>
</dbReference>
<dbReference type="EMBL" id="JAFEMO010000003">
    <property type="protein sequence ID" value="KAH7574738.1"/>
    <property type="molecule type" value="Genomic_DNA"/>
</dbReference>
<gene>
    <name evidence="4" type="ORF">JRO89_XS03G0337700</name>
</gene>
<evidence type="ECO:0000256" key="1">
    <source>
        <dbReference type="SAM" id="Coils"/>
    </source>
</evidence>
<proteinExistence type="predicted"/>
<feature type="compositionally biased region" description="Polar residues" evidence="2">
    <location>
        <begin position="217"/>
        <end position="235"/>
    </location>
</feature>
<keyword evidence="1" id="KW-0175">Coiled coil</keyword>
<keyword evidence="5" id="KW-1185">Reference proteome</keyword>
<feature type="region of interest" description="Disordered" evidence="2">
    <location>
        <begin position="27"/>
        <end position="87"/>
    </location>
</feature>
<organism evidence="4 5">
    <name type="scientific">Xanthoceras sorbifolium</name>
    <dbReference type="NCBI Taxonomy" id="99658"/>
    <lineage>
        <taxon>Eukaryota</taxon>
        <taxon>Viridiplantae</taxon>
        <taxon>Streptophyta</taxon>
        <taxon>Embryophyta</taxon>
        <taxon>Tracheophyta</taxon>
        <taxon>Spermatophyta</taxon>
        <taxon>Magnoliopsida</taxon>
        <taxon>eudicotyledons</taxon>
        <taxon>Gunneridae</taxon>
        <taxon>Pentapetalae</taxon>
        <taxon>rosids</taxon>
        <taxon>malvids</taxon>
        <taxon>Sapindales</taxon>
        <taxon>Sapindaceae</taxon>
        <taxon>Xanthoceroideae</taxon>
        <taxon>Xanthoceras</taxon>
    </lineage>
</organism>
<feature type="compositionally biased region" description="Basic and acidic residues" evidence="2">
    <location>
        <begin position="248"/>
        <end position="264"/>
    </location>
</feature>
<accession>A0ABQ8IDL7</accession>
<name>A0ABQ8IDL7_9ROSI</name>
<dbReference type="InterPro" id="IPR044696">
    <property type="entry name" value="WIP1/2/3"/>
</dbReference>